<gene>
    <name evidence="6" type="ORF">G7078_06480</name>
</gene>
<feature type="chain" id="PRO_5026024995" evidence="4">
    <location>
        <begin position="21"/>
        <end position="580"/>
    </location>
</feature>
<feature type="domain" description="Transglycosylase SLT" evidence="5">
    <location>
        <begin position="419"/>
        <end position="524"/>
    </location>
</feature>
<sequence>MKLIRLAPALALFAAHPALAQQDPLAPVVPPSATPPLAQPQPQPQVIVPPIVRPLVVPRDWKGVFVAIRAGDWAGARAGIETLPPSLATAVARAELYTAKNSPVVSLPEIQALLAQAPDLPQAEQLARMAIARGALVAPPVVARKPLISLPTPPTRYRIKPVAGEPLADALRTQLDPLIKADDAMNAELLVASQAPYLTPNARAEAWQRVAWAYYVRGDDANARRVADGGRLGATGDWAAATAWVSGLAAWRQQDCNASSAAFREVVGNSSQRELRAGAYYWAARSEQACRRPQAVFPLLKAAAESPESFYGLVARETLGTDTRIPKAVPVSTAAVERLPNVQRAHELLRIGEPALAEQMLRHQARIGAAADHAALVAVAKKMELPGTQYWLAINGQRGASVQAAERYPMPRWAPVRGWRIEPSLAFAHAIQESSFQTGVVSHAGAVGLMQVLPVTAASVAARNGIPYSPDALYDAAYNLEFGQSFIERMRGSAVTGGHLPKVIASYNAGPLPVGRWAAIPGGHDPSLWMESIPYWETRYYVPAVLRNLWVYEGLAGKDTPTLSAIAQHRWPEFPVANGR</sequence>
<dbReference type="SUPFAM" id="SSF48435">
    <property type="entry name" value="Bacterial muramidases"/>
    <property type="match status" value="1"/>
</dbReference>
<dbReference type="PANTHER" id="PTHR37423">
    <property type="entry name" value="SOLUBLE LYTIC MUREIN TRANSGLYCOSYLASE-RELATED"/>
    <property type="match status" value="1"/>
</dbReference>
<dbReference type="RefSeq" id="WP_166094224.1">
    <property type="nucleotide sequence ID" value="NZ_CP049871.1"/>
</dbReference>
<dbReference type="EMBL" id="CP049871">
    <property type="protein sequence ID" value="QIL02473.1"/>
    <property type="molecule type" value="Genomic_DNA"/>
</dbReference>
<comment type="similarity">
    <text evidence="2">Belongs to the virb1 family.</text>
</comment>
<evidence type="ECO:0000256" key="2">
    <source>
        <dbReference type="ARBA" id="ARBA00009387"/>
    </source>
</evidence>
<dbReference type="Gene3D" id="1.25.20.10">
    <property type="entry name" value="Bacterial muramidases"/>
    <property type="match status" value="1"/>
</dbReference>
<proteinExistence type="inferred from homology"/>
<comment type="similarity">
    <text evidence="1">Belongs to the transglycosylase Slt family.</text>
</comment>
<keyword evidence="7" id="KW-1185">Reference proteome</keyword>
<evidence type="ECO:0000259" key="5">
    <source>
        <dbReference type="Pfam" id="PF01464"/>
    </source>
</evidence>
<dbReference type="PANTHER" id="PTHR37423:SF2">
    <property type="entry name" value="MEMBRANE-BOUND LYTIC MUREIN TRANSGLYCOSYLASE C"/>
    <property type="match status" value="1"/>
</dbReference>
<accession>A0A6G7ZNG0</accession>
<keyword evidence="3 4" id="KW-0732">Signal</keyword>
<name>A0A6G7ZNG0_9SPHN</name>
<evidence type="ECO:0000256" key="4">
    <source>
        <dbReference type="SAM" id="SignalP"/>
    </source>
</evidence>
<dbReference type="GO" id="GO:0042597">
    <property type="term" value="C:periplasmic space"/>
    <property type="evidence" value="ECO:0007669"/>
    <property type="project" value="InterPro"/>
</dbReference>
<dbReference type="Gene3D" id="1.10.530.10">
    <property type="match status" value="1"/>
</dbReference>
<dbReference type="InterPro" id="IPR008258">
    <property type="entry name" value="Transglycosylase_SLT_dom_1"/>
</dbReference>
<dbReference type="CDD" id="cd13401">
    <property type="entry name" value="Slt70-like"/>
    <property type="match status" value="1"/>
</dbReference>
<feature type="signal peptide" evidence="4">
    <location>
        <begin position="1"/>
        <end position="20"/>
    </location>
</feature>
<dbReference type="InterPro" id="IPR023346">
    <property type="entry name" value="Lysozyme-like_dom_sf"/>
</dbReference>
<evidence type="ECO:0000256" key="1">
    <source>
        <dbReference type="ARBA" id="ARBA00007734"/>
    </source>
</evidence>
<dbReference type="AlphaFoldDB" id="A0A6G7ZNG0"/>
<organism evidence="6 7">
    <name type="scientific">Sphingomonas sinipercae</name>
    <dbReference type="NCBI Taxonomy" id="2714944"/>
    <lineage>
        <taxon>Bacteria</taxon>
        <taxon>Pseudomonadati</taxon>
        <taxon>Pseudomonadota</taxon>
        <taxon>Alphaproteobacteria</taxon>
        <taxon>Sphingomonadales</taxon>
        <taxon>Sphingomonadaceae</taxon>
        <taxon>Sphingomonas</taxon>
    </lineage>
</organism>
<reference evidence="6 7" key="1">
    <citation type="submission" date="2020-03" db="EMBL/GenBank/DDBJ databases">
        <title>Sphingomonas sp. nov., isolated from fish.</title>
        <authorList>
            <person name="Hyun D.-W."/>
            <person name="Bae J.-W."/>
        </authorList>
    </citation>
    <scope>NUCLEOTIDE SEQUENCE [LARGE SCALE GENOMIC DNA]</scope>
    <source>
        <strain evidence="6 7">HDW15C</strain>
    </source>
</reference>
<evidence type="ECO:0000256" key="3">
    <source>
        <dbReference type="ARBA" id="ARBA00022729"/>
    </source>
</evidence>
<evidence type="ECO:0000313" key="6">
    <source>
        <dbReference type="EMBL" id="QIL02473.1"/>
    </source>
</evidence>
<dbReference type="GO" id="GO:0004553">
    <property type="term" value="F:hydrolase activity, hydrolyzing O-glycosyl compounds"/>
    <property type="evidence" value="ECO:0007669"/>
    <property type="project" value="InterPro"/>
</dbReference>
<dbReference type="Proteomes" id="UP000502502">
    <property type="component" value="Chromosome"/>
</dbReference>
<protein>
    <submittedName>
        <fullName evidence="6">Lytic transglycosylase domain-containing protein</fullName>
    </submittedName>
</protein>
<dbReference type="Pfam" id="PF01464">
    <property type="entry name" value="SLT"/>
    <property type="match status" value="1"/>
</dbReference>
<dbReference type="SUPFAM" id="SSF53955">
    <property type="entry name" value="Lysozyme-like"/>
    <property type="match status" value="1"/>
</dbReference>
<dbReference type="KEGG" id="ssin:G7078_06480"/>
<evidence type="ECO:0000313" key="7">
    <source>
        <dbReference type="Proteomes" id="UP000502502"/>
    </source>
</evidence>
<dbReference type="InterPro" id="IPR008939">
    <property type="entry name" value="Lytic_TGlycosylase_superhlx_U"/>
</dbReference>